<dbReference type="EMBL" id="CAJOBD010013380">
    <property type="protein sequence ID" value="CAF4189980.1"/>
    <property type="molecule type" value="Genomic_DNA"/>
</dbReference>
<evidence type="ECO:0000313" key="2">
    <source>
        <dbReference type="Proteomes" id="UP000663836"/>
    </source>
</evidence>
<dbReference type="Proteomes" id="UP000663836">
    <property type="component" value="Unassembled WGS sequence"/>
</dbReference>
<proteinExistence type="predicted"/>
<dbReference type="AlphaFoldDB" id="A0A820ALA7"/>
<gene>
    <name evidence="1" type="ORF">JBS370_LOCUS35971</name>
</gene>
<organism evidence="1 2">
    <name type="scientific">Rotaria sordida</name>
    <dbReference type="NCBI Taxonomy" id="392033"/>
    <lineage>
        <taxon>Eukaryota</taxon>
        <taxon>Metazoa</taxon>
        <taxon>Spiralia</taxon>
        <taxon>Gnathifera</taxon>
        <taxon>Rotifera</taxon>
        <taxon>Eurotatoria</taxon>
        <taxon>Bdelloidea</taxon>
        <taxon>Philodinida</taxon>
        <taxon>Philodinidae</taxon>
        <taxon>Rotaria</taxon>
    </lineage>
</organism>
<sequence>MTDTKSYDTDVAENSEVHQSACTITTVRTEKRTTRRRYEQS</sequence>
<feature type="non-terminal residue" evidence="1">
    <location>
        <position position="41"/>
    </location>
</feature>
<name>A0A820ALA7_9BILA</name>
<comment type="caution">
    <text evidence="1">The sequence shown here is derived from an EMBL/GenBank/DDBJ whole genome shotgun (WGS) entry which is preliminary data.</text>
</comment>
<accession>A0A820ALA7</accession>
<evidence type="ECO:0000313" key="1">
    <source>
        <dbReference type="EMBL" id="CAF4189980.1"/>
    </source>
</evidence>
<protein>
    <submittedName>
        <fullName evidence="1">Uncharacterized protein</fullName>
    </submittedName>
</protein>
<reference evidence="1" key="1">
    <citation type="submission" date="2021-02" db="EMBL/GenBank/DDBJ databases">
        <authorList>
            <person name="Nowell W R."/>
        </authorList>
    </citation>
    <scope>NUCLEOTIDE SEQUENCE</scope>
</reference>